<feature type="region of interest" description="Disordered" evidence="1">
    <location>
        <begin position="98"/>
        <end position="142"/>
    </location>
</feature>
<keyword evidence="4" id="KW-1185">Reference proteome</keyword>
<dbReference type="EMBL" id="JAIZAY010000003">
    <property type="protein sequence ID" value="KAJ8044555.1"/>
    <property type="molecule type" value="Genomic_DNA"/>
</dbReference>
<evidence type="ECO:0000256" key="1">
    <source>
        <dbReference type="SAM" id="MobiDB-lite"/>
    </source>
</evidence>
<dbReference type="Proteomes" id="UP001152320">
    <property type="component" value="Chromosome 3"/>
</dbReference>
<feature type="chain" id="PRO_5040355288" evidence="2">
    <location>
        <begin position="17"/>
        <end position="333"/>
    </location>
</feature>
<gene>
    <name evidence="3" type="ORF">HOLleu_07336</name>
</gene>
<feature type="signal peptide" evidence="2">
    <location>
        <begin position="1"/>
        <end position="16"/>
    </location>
</feature>
<keyword evidence="2" id="KW-0732">Signal</keyword>
<accession>A0A9Q1CH17</accession>
<dbReference type="OrthoDB" id="6127486at2759"/>
<dbReference type="PANTHER" id="PTHR24024">
    <property type="entry name" value="PULMONARY SURFACTANT-ASSOCIATED PROTEIN A"/>
    <property type="match status" value="1"/>
</dbReference>
<sequence length="333" mass="36287">MKTLALIHLLVFGIFGKELESQGGTRSMENNLFQQGEQDGSDQHLKGDPGTVRLESLPRFRRDSLQDQAQMPSSSNMFPFAPPAQTSYFMGQCLMCPPGGPGPRGPPGLPGRDGRDGRDQTLLTWPTEQERNPGTEGEQENPVVTNHTNVGVTYPRWGKTTCPPSSQIVYEGVMAGGKHNVKGGGSNYLCLALEPIFDGPQAGNNFGAYIYGTEYEFTTFAAMPNIHNQDVPCVVCLARSKHHVFMIPGRNICPTEQGWTLEYNGFIMADHVDQARSEYICMDKTAEGIPRTINNDNHAVIRPVEAQCGTNGGGLPCPPYVSGYEVTCAVCTL</sequence>
<dbReference type="InterPro" id="IPR051077">
    <property type="entry name" value="Ca-dependent_lectin"/>
</dbReference>
<dbReference type="GO" id="GO:0005581">
    <property type="term" value="C:collagen trimer"/>
    <property type="evidence" value="ECO:0007669"/>
    <property type="project" value="UniProtKB-KW"/>
</dbReference>
<dbReference type="GO" id="GO:0005615">
    <property type="term" value="C:extracellular space"/>
    <property type="evidence" value="ECO:0007669"/>
    <property type="project" value="TreeGrafter"/>
</dbReference>
<dbReference type="PANTHER" id="PTHR24024:SF18">
    <property type="entry name" value="SHORT-CHAIN COLLAGEN C4-LIKE"/>
    <property type="match status" value="1"/>
</dbReference>
<reference evidence="3" key="1">
    <citation type="submission" date="2021-10" db="EMBL/GenBank/DDBJ databases">
        <title>Tropical sea cucumber genome reveals ecological adaptation and Cuvierian tubules defense mechanism.</title>
        <authorList>
            <person name="Chen T."/>
        </authorList>
    </citation>
    <scope>NUCLEOTIDE SEQUENCE</scope>
    <source>
        <strain evidence="3">Nanhai2018</strain>
        <tissue evidence="3">Muscle</tissue>
    </source>
</reference>
<organism evidence="3 4">
    <name type="scientific">Holothuria leucospilota</name>
    <name type="common">Black long sea cucumber</name>
    <name type="synonym">Mertensiothuria leucospilota</name>
    <dbReference type="NCBI Taxonomy" id="206669"/>
    <lineage>
        <taxon>Eukaryota</taxon>
        <taxon>Metazoa</taxon>
        <taxon>Echinodermata</taxon>
        <taxon>Eleutherozoa</taxon>
        <taxon>Echinozoa</taxon>
        <taxon>Holothuroidea</taxon>
        <taxon>Aspidochirotacea</taxon>
        <taxon>Aspidochirotida</taxon>
        <taxon>Holothuriidae</taxon>
        <taxon>Holothuria</taxon>
    </lineage>
</organism>
<evidence type="ECO:0000313" key="3">
    <source>
        <dbReference type="EMBL" id="KAJ8044555.1"/>
    </source>
</evidence>
<proteinExistence type="predicted"/>
<comment type="caution">
    <text evidence="3">The sequence shown here is derived from an EMBL/GenBank/DDBJ whole genome shotgun (WGS) entry which is preliminary data.</text>
</comment>
<evidence type="ECO:0000313" key="4">
    <source>
        <dbReference type="Proteomes" id="UP001152320"/>
    </source>
</evidence>
<protein>
    <submittedName>
        <fullName evidence="3">Short-chain collagen C4</fullName>
    </submittedName>
</protein>
<feature type="compositionally biased region" description="Pro residues" evidence="1">
    <location>
        <begin position="98"/>
        <end position="109"/>
    </location>
</feature>
<dbReference type="AlphaFoldDB" id="A0A9Q1CH17"/>
<name>A0A9Q1CH17_HOLLE</name>
<evidence type="ECO:0000256" key="2">
    <source>
        <dbReference type="SAM" id="SignalP"/>
    </source>
</evidence>
<keyword evidence="3" id="KW-0176">Collagen</keyword>